<keyword evidence="7" id="KW-0460">Magnesium</keyword>
<evidence type="ECO:0000313" key="12">
    <source>
        <dbReference type="Proteomes" id="UP000535501"/>
    </source>
</evidence>
<sequence>MTSVAGEAWFRDPALRRIMDVLNAEGGEARVVGGAVRNALMGMPVGDIDIATTLRPEEVVERAKTAGIKAVPTGIDHGTVTLVLDGQGFEVTTLRRDVETDGRRAQVAYGTDWTVDAERRDLTINALYADATGEVIDLVGGLADIEARNVRFIGDAAARIAEDYLRVLRFFRFFAYYGDGRPDADGLRASARAKDKLGTLSAERIWSETKKLLAAPDPSRALLWMRQTGVLTEILPETEKWGIDAVHGLVATEQAMRWEPDPVLRLAAIVPDDPERMEAMAKRLRMSNAEAARLQAWSTTPVLPDEVTDVGFDRLLYRYGREGVRMRLRLALASSRASGRGDPMAMRKTARLSALSARCDAYERPSFPLSGSDVLAAGVPAGKRVGEVLAALETLWLERNFTLGRAELTARLEQMVKDTG</sequence>
<dbReference type="InterPro" id="IPR043519">
    <property type="entry name" value="NT_sf"/>
</dbReference>
<keyword evidence="2 8" id="KW-0808">Transferase</keyword>
<keyword evidence="6" id="KW-0547">Nucleotide-binding</keyword>
<evidence type="ECO:0000256" key="1">
    <source>
        <dbReference type="ARBA" id="ARBA00001946"/>
    </source>
</evidence>
<dbReference type="RefSeq" id="WP_077546751.1">
    <property type="nucleotide sequence ID" value="NZ_JACHEJ010000001.1"/>
</dbReference>
<accession>A0A7W9YU68</accession>
<organism evidence="11 12">
    <name type="scientific">Pseudorhizobium flavum</name>
    <dbReference type="NCBI Taxonomy" id="1335061"/>
    <lineage>
        <taxon>Bacteria</taxon>
        <taxon>Pseudomonadati</taxon>
        <taxon>Pseudomonadota</taxon>
        <taxon>Alphaproteobacteria</taxon>
        <taxon>Hyphomicrobiales</taxon>
        <taxon>Rhizobiaceae</taxon>
        <taxon>Rhizobium/Agrobacterium group</taxon>
        <taxon>Pseudorhizobium</taxon>
    </lineage>
</organism>
<dbReference type="Proteomes" id="UP000535501">
    <property type="component" value="Unassembled WGS sequence"/>
</dbReference>
<evidence type="ECO:0000256" key="3">
    <source>
        <dbReference type="ARBA" id="ARBA00022694"/>
    </source>
</evidence>
<dbReference type="GO" id="GO:0008033">
    <property type="term" value="P:tRNA processing"/>
    <property type="evidence" value="ECO:0007669"/>
    <property type="project" value="UniProtKB-KW"/>
</dbReference>
<keyword evidence="5" id="KW-0479">Metal-binding</keyword>
<dbReference type="PANTHER" id="PTHR46173">
    <property type="entry name" value="CCA TRNA NUCLEOTIDYLTRANSFERASE 1, MITOCHONDRIAL"/>
    <property type="match status" value="1"/>
</dbReference>
<keyword evidence="12" id="KW-1185">Reference proteome</keyword>
<dbReference type="InterPro" id="IPR050264">
    <property type="entry name" value="Bact_CCA-adding_enz_type3_sf"/>
</dbReference>
<dbReference type="Pfam" id="PF01743">
    <property type="entry name" value="PolyA_pol"/>
    <property type="match status" value="1"/>
</dbReference>
<dbReference type="InterPro" id="IPR032828">
    <property type="entry name" value="PolyA_RNA-bd"/>
</dbReference>
<dbReference type="Pfam" id="PF12627">
    <property type="entry name" value="PolyA_pol_RNAbd"/>
    <property type="match status" value="1"/>
</dbReference>
<keyword evidence="8" id="KW-0694">RNA-binding</keyword>
<feature type="domain" description="Poly A polymerase head" evidence="9">
    <location>
        <begin position="29"/>
        <end position="151"/>
    </location>
</feature>
<proteinExistence type="inferred from homology"/>
<name>A0A7W9YU68_9HYPH</name>
<dbReference type="GO" id="GO:0000049">
    <property type="term" value="F:tRNA binding"/>
    <property type="evidence" value="ECO:0007669"/>
    <property type="project" value="TreeGrafter"/>
</dbReference>
<dbReference type="GO" id="GO:0046872">
    <property type="term" value="F:metal ion binding"/>
    <property type="evidence" value="ECO:0007669"/>
    <property type="project" value="UniProtKB-KW"/>
</dbReference>
<evidence type="ECO:0000313" key="11">
    <source>
        <dbReference type="EMBL" id="MBB6178465.1"/>
    </source>
</evidence>
<evidence type="ECO:0000256" key="7">
    <source>
        <dbReference type="ARBA" id="ARBA00022842"/>
    </source>
</evidence>
<evidence type="ECO:0000259" key="10">
    <source>
        <dbReference type="Pfam" id="PF12627"/>
    </source>
</evidence>
<evidence type="ECO:0000256" key="8">
    <source>
        <dbReference type="RuleBase" id="RU003953"/>
    </source>
</evidence>
<evidence type="ECO:0000259" key="9">
    <source>
        <dbReference type="Pfam" id="PF01743"/>
    </source>
</evidence>
<dbReference type="PANTHER" id="PTHR46173:SF1">
    <property type="entry name" value="CCA TRNA NUCLEOTIDYLTRANSFERASE 1, MITOCHONDRIAL"/>
    <property type="match status" value="1"/>
</dbReference>
<gene>
    <name evidence="11" type="ORF">HNQ75_000408</name>
</gene>
<dbReference type="GO" id="GO:1990817">
    <property type="term" value="F:poly(A) RNA polymerase activity"/>
    <property type="evidence" value="ECO:0007669"/>
    <property type="project" value="UniProtKB-EC"/>
</dbReference>
<evidence type="ECO:0000256" key="5">
    <source>
        <dbReference type="ARBA" id="ARBA00022723"/>
    </source>
</evidence>
<dbReference type="AlphaFoldDB" id="A0A7W9YU68"/>
<keyword evidence="3" id="KW-0819">tRNA processing</keyword>
<evidence type="ECO:0000256" key="4">
    <source>
        <dbReference type="ARBA" id="ARBA00022695"/>
    </source>
</evidence>
<dbReference type="SUPFAM" id="SSF81891">
    <property type="entry name" value="Poly A polymerase C-terminal region-like"/>
    <property type="match status" value="1"/>
</dbReference>
<dbReference type="GO" id="GO:0000166">
    <property type="term" value="F:nucleotide binding"/>
    <property type="evidence" value="ECO:0007669"/>
    <property type="project" value="UniProtKB-KW"/>
</dbReference>
<dbReference type="CDD" id="cd05398">
    <property type="entry name" value="NT_ClassII-CCAase"/>
    <property type="match status" value="1"/>
</dbReference>
<dbReference type="SUPFAM" id="SSF81301">
    <property type="entry name" value="Nucleotidyltransferase"/>
    <property type="match status" value="1"/>
</dbReference>
<dbReference type="EMBL" id="JACHEJ010000001">
    <property type="protein sequence ID" value="MBB6178465.1"/>
    <property type="molecule type" value="Genomic_DNA"/>
</dbReference>
<dbReference type="EC" id="2.7.7.19" evidence="11"/>
<keyword evidence="4 11" id="KW-0548">Nucleotidyltransferase</keyword>
<comment type="cofactor">
    <cofactor evidence="1">
        <name>Mg(2+)</name>
        <dbReference type="ChEBI" id="CHEBI:18420"/>
    </cofactor>
</comment>
<reference evidence="11 12" key="1">
    <citation type="submission" date="2020-08" db="EMBL/GenBank/DDBJ databases">
        <title>Genomic Encyclopedia of Type Strains, Phase IV (KMG-IV): sequencing the most valuable type-strain genomes for metagenomic binning, comparative biology and taxonomic classification.</title>
        <authorList>
            <person name="Goeker M."/>
        </authorList>
    </citation>
    <scope>NUCLEOTIDE SEQUENCE [LARGE SCALE GENOMIC DNA]</scope>
    <source>
        <strain evidence="11 12">DSM 102134</strain>
    </source>
</reference>
<dbReference type="InterPro" id="IPR002646">
    <property type="entry name" value="PolA_pol_head_dom"/>
</dbReference>
<comment type="similarity">
    <text evidence="8">Belongs to the tRNA nucleotidyltransferase/poly(A) polymerase family.</text>
</comment>
<evidence type="ECO:0000256" key="6">
    <source>
        <dbReference type="ARBA" id="ARBA00022741"/>
    </source>
</evidence>
<dbReference type="Gene3D" id="1.10.3090.10">
    <property type="entry name" value="cca-adding enzyme, domain 2"/>
    <property type="match status" value="1"/>
</dbReference>
<feature type="domain" description="tRNA nucleotidyltransferase/poly(A) polymerase RNA and SrmB- binding" evidence="10">
    <location>
        <begin position="190"/>
        <end position="240"/>
    </location>
</feature>
<comment type="caution">
    <text evidence="11">The sequence shown here is derived from an EMBL/GenBank/DDBJ whole genome shotgun (WGS) entry which is preliminary data.</text>
</comment>
<protein>
    <submittedName>
        <fullName evidence="11">Poly(A) polymerase</fullName>
        <ecNumber evidence="11">2.7.7.19</ecNumber>
    </submittedName>
</protein>
<dbReference type="Gene3D" id="3.30.460.10">
    <property type="entry name" value="Beta Polymerase, domain 2"/>
    <property type="match status" value="1"/>
</dbReference>
<evidence type="ECO:0000256" key="2">
    <source>
        <dbReference type="ARBA" id="ARBA00022679"/>
    </source>
</evidence>